<sequence>MGSEGEGRREKSEEVWVSVWRWGPGPEASADGGPTQLPFRIRPVRFPFDPIIAGDARICCGLFCTGPATGSGPSVAEGPARRAVHASAYDKNLEDQVRPAFVPDDVIGGAANPDKYWAPHPKTGVFGPAAVDAQLAAGAPDAAANGPGTVLDQKVWFRPLEDVEKPPPVA</sequence>
<dbReference type="OrthoDB" id="606645at2759"/>
<comment type="caution">
    <text evidence="1">The sequence shown here is derived from an EMBL/GenBank/DDBJ whole genome shotgun (WGS) entry which is preliminary data.</text>
</comment>
<gene>
    <name evidence="1" type="ORF">C2845_PM16G18740</name>
</gene>
<evidence type="ECO:0000313" key="2">
    <source>
        <dbReference type="Proteomes" id="UP000275267"/>
    </source>
</evidence>
<proteinExistence type="predicted"/>
<dbReference type="InterPro" id="IPR039291">
    <property type="entry name" value="At5g17165-like"/>
</dbReference>
<dbReference type="PANTHER" id="PTHR35122:SF2">
    <property type="entry name" value="OS04G0598000 PROTEIN"/>
    <property type="match status" value="1"/>
</dbReference>
<keyword evidence="2" id="KW-1185">Reference proteome</keyword>
<reference evidence="2" key="1">
    <citation type="journal article" date="2019" name="Nat. Commun.">
        <title>The genome of broomcorn millet.</title>
        <authorList>
            <person name="Zou C."/>
            <person name="Miki D."/>
            <person name="Li D."/>
            <person name="Tang Q."/>
            <person name="Xiao L."/>
            <person name="Rajput S."/>
            <person name="Deng P."/>
            <person name="Jia W."/>
            <person name="Huang R."/>
            <person name="Zhang M."/>
            <person name="Sun Y."/>
            <person name="Hu J."/>
            <person name="Fu X."/>
            <person name="Schnable P.S."/>
            <person name="Li F."/>
            <person name="Zhang H."/>
            <person name="Feng B."/>
            <person name="Zhu X."/>
            <person name="Liu R."/>
            <person name="Schnable J.C."/>
            <person name="Zhu J.-K."/>
            <person name="Zhang H."/>
        </authorList>
    </citation>
    <scope>NUCLEOTIDE SEQUENCE [LARGE SCALE GENOMIC DNA]</scope>
</reference>
<dbReference type="EMBL" id="PQIB02000015">
    <property type="protein sequence ID" value="RLM66424.1"/>
    <property type="molecule type" value="Genomic_DNA"/>
</dbReference>
<dbReference type="PANTHER" id="PTHR35122">
    <property type="entry name" value="OSJNBA0093F12.14 PROTEIN"/>
    <property type="match status" value="1"/>
</dbReference>
<name>A0A3L6PYH7_PANMI</name>
<accession>A0A3L6PYH7</accession>
<dbReference type="Proteomes" id="UP000275267">
    <property type="component" value="Unassembled WGS sequence"/>
</dbReference>
<dbReference type="STRING" id="4540.A0A3L6PYH7"/>
<evidence type="ECO:0000313" key="1">
    <source>
        <dbReference type="EMBL" id="RLM66424.1"/>
    </source>
</evidence>
<dbReference type="AlphaFoldDB" id="A0A3L6PYH7"/>
<dbReference type="Pfam" id="PF22272">
    <property type="entry name" value="LEA_3b"/>
    <property type="match status" value="1"/>
</dbReference>
<organism evidence="1 2">
    <name type="scientific">Panicum miliaceum</name>
    <name type="common">Proso millet</name>
    <name type="synonym">Broomcorn millet</name>
    <dbReference type="NCBI Taxonomy" id="4540"/>
    <lineage>
        <taxon>Eukaryota</taxon>
        <taxon>Viridiplantae</taxon>
        <taxon>Streptophyta</taxon>
        <taxon>Embryophyta</taxon>
        <taxon>Tracheophyta</taxon>
        <taxon>Spermatophyta</taxon>
        <taxon>Magnoliopsida</taxon>
        <taxon>Liliopsida</taxon>
        <taxon>Poales</taxon>
        <taxon>Poaceae</taxon>
        <taxon>PACMAD clade</taxon>
        <taxon>Panicoideae</taxon>
        <taxon>Panicodae</taxon>
        <taxon>Paniceae</taxon>
        <taxon>Panicinae</taxon>
        <taxon>Panicum</taxon>
        <taxon>Panicum sect. Panicum</taxon>
    </lineage>
</organism>
<protein>
    <submittedName>
        <fullName evidence="1">Uncharacterized protein</fullName>
    </submittedName>
</protein>